<feature type="domain" description="Bifunctional inhibitor/plant lipid transfer protein/seed storage helical" evidence="11">
    <location>
        <begin position="32"/>
        <end position="111"/>
    </location>
</feature>
<evidence type="ECO:0000256" key="5">
    <source>
        <dbReference type="ARBA" id="ARBA00022729"/>
    </source>
</evidence>
<gene>
    <name evidence="12" type="ORF">CJ030_MR8G003124</name>
</gene>
<evidence type="ECO:0000313" key="13">
    <source>
        <dbReference type="Proteomes" id="UP000516437"/>
    </source>
</evidence>
<comment type="similarity">
    <text evidence="2">Belongs to the plant LTP family.</text>
</comment>
<dbReference type="InterPro" id="IPR036312">
    <property type="entry name" value="Bifun_inhib/LTP/seed_sf"/>
</dbReference>
<name>A0A6A1USV9_9ROSI</name>
<dbReference type="GO" id="GO:0005886">
    <property type="term" value="C:plasma membrane"/>
    <property type="evidence" value="ECO:0007669"/>
    <property type="project" value="UniProtKB-SubCell"/>
</dbReference>
<dbReference type="SUPFAM" id="SSF47699">
    <property type="entry name" value="Bifunctional inhibitor/lipid-transfer protein/seed storage 2S albumin"/>
    <property type="match status" value="1"/>
</dbReference>
<keyword evidence="4" id="KW-0472">Membrane</keyword>
<evidence type="ECO:0000256" key="2">
    <source>
        <dbReference type="ARBA" id="ARBA00009748"/>
    </source>
</evidence>
<dbReference type="CDD" id="cd00010">
    <property type="entry name" value="AAI_LTSS"/>
    <property type="match status" value="1"/>
</dbReference>
<keyword evidence="13" id="KW-1185">Reference proteome</keyword>
<keyword evidence="6" id="KW-1015">Disulfide bond</keyword>
<keyword evidence="8" id="KW-0449">Lipoprotein</keyword>
<protein>
    <recommendedName>
        <fullName evidence="11">Bifunctional inhibitor/plant lipid transfer protein/seed storage helical domain-containing protein</fullName>
    </recommendedName>
</protein>
<dbReference type="Proteomes" id="UP000516437">
    <property type="component" value="Chromosome 8"/>
</dbReference>
<accession>A0A6A1USV9</accession>
<dbReference type="Pfam" id="PF14368">
    <property type="entry name" value="LTP_2"/>
    <property type="match status" value="1"/>
</dbReference>
<feature type="region of interest" description="Disordered" evidence="9">
    <location>
        <begin position="174"/>
        <end position="201"/>
    </location>
</feature>
<evidence type="ECO:0000259" key="11">
    <source>
        <dbReference type="SMART" id="SM00499"/>
    </source>
</evidence>
<dbReference type="InterPro" id="IPR043325">
    <property type="entry name" value="LTSS"/>
</dbReference>
<keyword evidence="7" id="KW-0325">Glycoprotein</keyword>
<feature type="signal peptide" evidence="10">
    <location>
        <begin position="1"/>
        <end position="21"/>
    </location>
</feature>
<dbReference type="AlphaFoldDB" id="A0A6A1USV9"/>
<keyword evidence="3" id="KW-1003">Cell membrane</keyword>
<dbReference type="EMBL" id="RXIC02000026">
    <property type="protein sequence ID" value="KAB1203311.1"/>
    <property type="molecule type" value="Genomic_DNA"/>
</dbReference>
<feature type="chain" id="PRO_5025443981" description="Bifunctional inhibitor/plant lipid transfer protein/seed storage helical domain-containing protein" evidence="10">
    <location>
        <begin position="22"/>
        <end position="222"/>
    </location>
</feature>
<dbReference type="Gene3D" id="1.10.110.10">
    <property type="entry name" value="Plant lipid-transfer and hydrophobic proteins"/>
    <property type="match status" value="1"/>
</dbReference>
<comment type="subcellular location">
    <subcellularLocation>
        <location evidence="1">Cell membrane</location>
        <topology evidence="1">Lipid-anchor</topology>
        <topology evidence="1">GPI-anchor</topology>
    </subcellularLocation>
</comment>
<sequence length="222" mass="22472">MDAIKGCQLIAISATLLVISATVVNMQISTPCTTSTISSFTPCFNFITGSTSNGSSPSPGCCSSLRSIMATSTDCGCLLIAANVPVQLPINRALALSLPQACNMEGVQLQCKASGTPLPAPGSVILGPTSAPTGASPFSPRAKLFPKNFACVRAASKAVAQALALQSETPLPLTPASPPVEAKAPTTTPSIRPVLTPSASTPSYVCPASLLVVLVGITVLYI</sequence>
<evidence type="ECO:0000256" key="10">
    <source>
        <dbReference type="SAM" id="SignalP"/>
    </source>
</evidence>
<keyword evidence="4" id="KW-0336">GPI-anchor</keyword>
<evidence type="ECO:0000256" key="6">
    <source>
        <dbReference type="ARBA" id="ARBA00023157"/>
    </source>
</evidence>
<proteinExistence type="inferred from homology"/>
<comment type="caution">
    <text evidence="12">The sequence shown here is derived from an EMBL/GenBank/DDBJ whole genome shotgun (WGS) entry which is preliminary data.</text>
</comment>
<dbReference type="InterPro" id="IPR016140">
    <property type="entry name" value="Bifunc_inhib/LTP/seed_store"/>
</dbReference>
<evidence type="ECO:0000256" key="7">
    <source>
        <dbReference type="ARBA" id="ARBA00023180"/>
    </source>
</evidence>
<evidence type="ECO:0000256" key="9">
    <source>
        <dbReference type="SAM" id="MobiDB-lite"/>
    </source>
</evidence>
<dbReference type="SMART" id="SM00499">
    <property type="entry name" value="AAI"/>
    <property type="match status" value="1"/>
</dbReference>
<evidence type="ECO:0000256" key="4">
    <source>
        <dbReference type="ARBA" id="ARBA00022622"/>
    </source>
</evidence>
<reference evidence="12 13" key="1">
    <citation type="journal article" date="2019" name="Plant Biotechnol. J.">
        <title>The red bayberry genome and genetic basis of sex determination.</title>
        <authorList>
            <person name="Jia H.M."/>
            <person name="Jia H.J."/>
            <person name="Cai Q.L."/>
            <person name="Wang Y."/>
            <person name="Zhao H.B."/>
            <person name="Yang W.F."/>
            <person name="Wang G.Y."/>
            <person name="Li Y.H."/>
            <person name="Zhan D.L."/>
            <person name="Shen Y.T."/>
            <person name="Niu Q.F."/>
            <person name="Chang L."/>
            <person name="Qiu J."/>
            <person name="Zhao L."/>
            <person name="Xie H.B."/>
            <person name="Fu W.Y."/>
            <person name="Jin J."/>
            <person name="Li X.W."/>
            <person name="Jiao Y."/>
            <person name="Zhou C.C."/>
            <person name="Tu T."/>
            <person name="Chai C.Y."/>
            <person name="Gao J.L."/>
            <person name="Fan L.J."/>
            <person name="van de Weg E."/>
            <person name="Wang J.Y."/>
            <person name="Gao Z.S."/>
        </authorList>
    </citation>
    <scope>NUCLEOTIDE SEQUENCE [LARGE SCALE GENOMIC DNA]</scope>
    <source>
        <tissue evidence="12">Leaves</tissue>
    </source>
</reference>
<dbReference type="GO" id="GO:0098552">
    <property type="term" value="C:side of membrane"/>
    <property type="evidence" value="ECO:0007669"/>
    <property type="project" value="UniProtKB-KW"/>
</dbReference>
<organism evidence="12 13">
    <name type="scientific">Morella rubra</name>
    <name type="common">Chinese bayberry</name>
    <dbReference type="NCBI Taxonomy" id="262757"/>
    <lineage>
        <taxon>Eukaryota</taxon>
        <taxon>Viridiplantae</taxon>
        <taxon>Streptophyta</taxon>
        <taxon>Embryophyta</taxon>
        <taxon>Tracheophyta</taxon>
        <taxon>Spermatophyta</taxon>
        <taxon>Magnoliopsida</taxon>
        <taxon>eudicotyledons</taxon>
        <taxon>Gunneridae</taxon>
        <taxon>Pentapetalae</taxon>
        <taxon>rosids</taxon>
        <taxon>fabids</taxon>
        <taxon>Fagales</taxon>
        <taxon>Myricaceae</taxon>
        <taxon>Morella</taxon>
    </lineage>
</organism>
<keyword evidence="5 10" id="KW-0732">Signal</keyword>
<evidence type="ECO:0000313" key="12">
    <source>
        <dbReference type="EMBL" id="KAB1203311.1"/>
    </source>
</evidence>
<evidence type="ECO:0000256" key="3">
    <source>
        <dbReference type="ARBA" id="ARBA00022475"/>
    </source>
</evidence>
<dbReference type="OrthoDB" id="1914452at2759"/>
<dbReference type="PANTHER" id="PTHR33044">
    <property type="entry name" value="BIFUNCTIONAL INHIBITOR/LIPID-TRANSFER PROTEIN/SEED STORAGE 2S ALBUMIN SUPERFAMILY PROTEIN-RELATED"/>
    <property type="match status" value="1"/>
</dbReference>
<evidence type="ECO:0000256" key="8">
    <source>
        <dbReference type="ARBA" id="ARBA00023288"/>
    </source>
</evidence>
<evidence type="ECO:0000256" key="1">
    <source>
        <dbReference type="ARBA" id="ARBA00004609"/>
    </source>
</evidence>